<dbReference type="InterPro" id="IPR001810">
    <property type="entry name" value="F-box_dom"/>
</dbReference>
<dbReference type="InterPro" id="IPR006652">
    <property type="entry name" value="Kelch_1"/>
</dbReference>
<dbReference type="Pfam" id="PF01344">
    <property type="entry name" value="Kelch_1"/>
    <property type="match status" value="2"/>
</dbReference>
<feature type="domain" description="F-box" evidence="1">
    <location>
        <begin position="8"/>
        <end position="54"/>
    </location>
</feature>
<protein>
    <recommendedName>
        <fullName evidence="1">F-box domain-containing protein</fullName>
    </recommendedName>
</protein>
<dbReference type="PANTHER" id="PTHR46407:SF4">
    <property type="entry name" value="F-BOX DOMAIN-CONTAINING PROTEIN"/>
    <property type="match status" value="1"/>
</dbReference>
<dbReference type="Pfam" id="PF00646">
    <property type="entry name" value="F-box"/>
    <property type="match status" value="1"/>
</dbReference>
<reference evidence="2 3" key="1">
    <citation type="journal article" date="2021" name="Commun. Biol.">
        <title>The genome of Shorea leprosula (Dipterocarpaceae) highlights the ecological relevance of drought in aseasonal tropical rainforests.</title>
        <authorList>
            <person name="Ng K.K.S."/>
            <person name="Kobayashi M.J."/>
            <person name="Fawcett J.A."/>
            <person name="Hatakeyama M."/>
            <person name="Paape T."/>
            <person name="Ng C.H."/>
            <person name="Ang C.C."/>
            <person name="Tnah L.H."/>
            <person name="Lee C.T."/>
            <person name="Nishiyama T."/>
            <person name="Sese J."/>
            <person name="O'Brien M.J."/>
            <person name="Copetti D."/>
            <person name="Mohd Noor M.I."/>
            <person name="Ong R.C."/>
            <person name="Putra M."/>
            <person name="Sireger I.Z."/>
            <person name="Indrioko S."/>
            <person name="Kosugi Y."/>
            <person name="Izuno A."/>
            <person name="Isagi Y."/>
            <person name="Lee S.L."/>
            <person name="Shimizu K.K."/>
        </authorList>
    </citation>
    <scope>NUCLEOTIDE SEQUENCE [LARGE SCALE GENOMIC DNA]</scope>
    <source>
        <strain evidence="2">214</strain>
    </source>
</reference>
<sequence>MSFGEVNPELIPGLPEELALECLTRLHHTTHRHAAGVCRRWRELLQSKDFYHQRKQNGHTRLTACLVQSVQDASSPDWCKPVGPPNYRITIFDPVSGSWSRVGPVPKCPNGLPLFCQVTSSEGKLIVIGGWDSTTFRPVRDVFVYDFMVQRWRKGKDMPETRSFFAIGQLCGRVIVAGGHDHQKNALRTAWAYDVVQDEWTELSPMSQERDECEGVVVGSEFWAVSGYKTVSQGGFEGSAEVLNLGSGQWRRVEDAWKVGQCPRLRVKVGREGNLSNWAGYGPEAQGGMCAVQLDEWAFVSQSAYQGRPHGFFMLKEQSGKLEKRDVHVPVEFSGFVQYGCVLEI</sequence>
<comment type="caution">
    <text evidence="2">The sequence shown here is derived from an EMBL/GenBank/DDBJ whole genome shotgun (WGS) entry which is preliminary data.</text>
</comment>
<accession>A0AAV5LZJ7</accession>
<dbReference type="CDD" id="cd22152">
    <property type="entry name" value="F-box_AtAFR-like"/>
    <property type="match status" value="1"/>
</dbReference>
<name>A0AAV5LZJ7_9ROSI</name>
<dbReference type="SUPFAM" id="SSF81383">
    <property type="entry name" value="F-box domain"/>
    <property type="match status" value="1"/>
</dbReference>
<dbReference type="AlphaFoldDB" id="A0AAV5LZJ7"/>
<evidence type="ECO:0000259" key="1">
    <source>
        <dbReference type="PROSITE" id="PS50181"/>
    </source>
</evidence>
<evidence type="ECO:0000313" key="3">
    <source>
        <dbReference type="Proteomes" id="UP001054252"/>
    </source>
</evidence>
<dbReference type="EMBL" id="BPVZ01000153">
    <property type="protein sequence ID" value="GKV41872.1"/>
    <property type="molecule type" value="Genomic_DNA"/>
</dbReference>
<gene>
    <name evidence="2" type="ORF">SLEP1_g49348</name>
</gene>
<dbReference type="Gene3D" id="1.20.1280.50">
    <property type="match status" value="1"/>
</dbReference>
<dbReference type="GO" id="GO:2000762">
    <property type="term" value="P:regulation of phenylpropanoid metabolic process"/>
    <property type="evidence" value="ECO:0007669"/>
    <property type="project" value="InterPro"/>
</dbReference>
<proteinExistence type="predicted"/>
<organism evidence="2 3">
    <name type="scientific">Rubroshorea leprosula</name>
    <dbReference type="NCBI Taxonomy" id="152421"/>
    <lineage>
        <taxon>Eukaryota</taxon>
        <taxon>Viridiplantae</taxon>
        <taxon>Streptophyta</taxon>
        <taxon>Embryophyta</taxon>
        <taxon>Tracheophyta</taxon>
        <taxon>Spermatophyta</taxon>
        <taxon>Magnoliopsida</taxon>
        <taxon>eudicotyledons</taxon>
        <taxon>Gunneridae</taxon>
        <taxon>Pentapetalae</taxon>
        <taxon>rosids</taxon>
        <taxon>malvids</taxon>
        <taxon>Malvales</taxon>
        <taxon>Dipterocarpaceae</taxon>
        <taxon>Rubroshorea</taxon>
    </lineage>
</organism>
<dbReference type="SUPFAM" id="SSF117281">
    <property type="entry name" value="Kelch motif"/>
    <property type="match status" value="1"/>
</dbReference>
<dbReference type="PANTHER" id="PTHR46407">
    <property type="entry name" value="OS02G0208700 PROTEIN"/>
    <property type="match status" value="1"/>
</dbReference>
<dbReference type="Proteomes" id="UP001054252">
    <property type="component" value="Unassembled WGS sequence"/>
</dbReference>
<dbReference type="SMART" id="SM00256">
    <property type="entry name" value="FBOX"/>
    <property type="match status" value="1"/>
</dbReference>
<keyword evidence="3" id="KW-1185">Reference proteome</keyword>
<dbReference type="GO" id="GO:0080037">
    <property type="term" value="P:negative regulation of cytokinin-activated signaling pathway"/>
    <property type="evidence" value="ECO:0007669"/>
    <property type="project" value="InterPro"/>
</dbReference>
<dbReference type="InterPro" id="IPR015915">
    <property type="entry name" value="Kelch-typ_b-propeller"/>
</dbReference>
<evidence type="ECO:0000313" key="2">
    <source>
        <dbReference type="EMBL" id="GKV41872.1"/>
    </source>
</evidence>
<dbReference type="PROSITE" id="PS50181">
    <property type="entry name" value="FBOX"/>
    <property type="match status" value="1"/>
</dbReference>
<dbReference type="Gene3D" id="2.120.10.80">
    <property type="entry name" value="Kelch-type beta propeller"/>
    <property type="match status" value="1"/>
</dbReference>
<dbReference type="InterPro" id="IPR044595">
    <property type="entry name" value="KMD1-4"/>
</dbReference>
<dbReference type="InterPro" id="IPR036047">
    <property type="entry name" value="F-box-like_dom_sf"/>
</dbReference>
<dbReference type="SMART" id="SM00612">
    <property type="entry name" value="Kelch"/>
    <property type="match status" value="2"/>
</dbReference>